<dbReference type="PANTHER" id="PTHR10094:SF25">
    <property type="entry name" value="SCP2 STEROL-BINDING DOMAIN-CONTAINING PROTEIN 1"/>
    <property type="match status" value="1"/>
</dbReference>
<dbReference type="InterPro" id="IPR003033">
    <property type="entry name" value="SCP2_sterol-bd_dom"/>
</dbReference>
<protein>
    <submittedName>
        <fullName evidence="2">SCP-2 sterol transfer family protein</fullName>
    </submittedName>
</protein>
<dbReference type="EMBL" id="FMHY01000002">
    <property type="protein sequence ID" value="SCL43963.1"/>
    <property type="molecule type" value="Genomic_DNA"/>
</dbReference>
<dbReference type="PANTHER" id="PTHR10094">
    <property type="entry name" value="STEROL CARRIER PROTEIN 2 SCP-2 FAMILY PROTEIN"/>
    <property type="match status" value="1"/>
</dbReference>
<gene>
    <name evidence="2" type="ORF">GA0070604_0113</name>
</gene>
<sequence length="160" mass="17105">MLARPERCNPMTDFDPANFANVSPKEFAQLVKSTPDDKIAEVMSGDMRGKILGEVFGRMPSLFRADRAGSTNAVIHWNITGRADGGTDTYEIVIENGACAVSDAPERDPKLSLTMGPVDFLKIVSGGGNPVMMFMTGKLKAKGDLGLAANIANLFDIPKA</sequence>
<evidence type="ECO:0000313" key="3">
    <source>
        <dbReference type="Proteomes" id="UP000199696"/>
    </source>
</evidence>
<dbReference type="Proteomes" id="UP000199696">
    <property type="component" value="Unassembled WGS sequence"/>
</dbReference>
<dbReference type="Pfam" id="PF02036">
    <property type="entry name" value="SCP2"/>
    <property type="match status" value="1"/>
</dbReference>
<dbReference type="STRING" id="227316.GA0070604_0113"/>
<dbReference type="AlphaFoldDB" id="A0A1C6TQK9"/>
<evidence type="ECO:0000313" key="2">
    <source>
        <dbReference type="EMBL" id="SCL43963.1"/>
    </source>
</evidence>
<dbReference type="GO" id="GO:0005829">
    <property type="term" value="C:cytosol"/>
    <property type="evidence" value="ECO:0007669"/>
    <property type="project" value="TreeGrafter"/>
</dbReference>
<proteinExistence type="predicted"/>
<dbReference type="SUPFAM" id="SSF55718">
    <property type="entry name" value="SCP-like"/>
    <property type="match status" value="1"/>
</dbReference>
<dbReference type="InterPro" id="IPR036527">
    <property type="entry name" value="SCP2_sterol-bd_dom_sf"/>
</dbReference>
<accession>A0A1C6TQK9</accession>
<organism evidence="2 3">
    <name type="scientific">Micromonospora eburnea</name>
    <dbReference type="NCBI Taxonomy" id="227316"/>
    <lineage>
        <taxon>Bacteria</taxon>
        <taxon>Bacillati</taxon>
        <taxon>Actinomycetota</taxon>
        <taxon>Actinomycetes</taxon>
        <taxon>Micromonosporales</taxon>
        <taxon>Micromonosporaceae</taxon>
        <taxon>Micromonospora</taxon>
    </lineage>
</organism>
<reference evidence="3" key="1">
    <citation type="submission" date="2016-06" db="EMBL/GenBank/DDBJ databases">
        <authorList>
            <person name="Varghese N."/>
            <person name="Submissions Spin"/>
        </authorList>
    </citation>
    <scope>NUCLEOTIDE SEQUENCE [LARGE SCALE GENOMIC DNA]</scope>
    <source>
        <strain evidence="3">DSM 44814</strain>
    </source>
</reference>
<keyword evidence="3" id="KW-1185">Reference proteome</keyword>
<dbReference type="Gene3D" id="3.30.1050.10">
    <property type="entry name" value="SCP2 sterol-binding domain"/>
    <property type="match status" value="1"/>
</dbReference>
<name>A0A1C6TQK9_9ACTN</name>
<feature type="domain" description="SCP2" evidence="1">
    <location>
        <begin position="66"/>
        <end position="156"/>
    </location>
</feature>
<evidence type="ECO:0000259" key="1">
    <source>
        <dbReference type="Pfam" id="PF02036"/>
    </source>
</evidence>